<gene>
    <name evidence="3" type="ORF">ACAT0790_LOCUS26327</name>
</gene>
<name>A0A7S1MT22_ALECA</name>
<feature type="region of interest" description="Disordered" evidence="2">
    <location>
        <begin position="81"/>
        <end position="103"/>
    </location>
</feature>
<feature type="coiled-coil region" evidence="1">
    <location>
        <begin position="210"/>
        <end position="237"/>
    </location>
</feature>
<organism evidence="3">
    <name type="scientific">Alexandrium catenella</name>
    <name type="common">Red tide dinoflagellate</name>
    <name type="synonym">Gonyaulax catenella</name>
    <dbReference type="NCBI Taxonomy" id="2925"/>
    <lineage>
        <taxon>Eukaryota</taxon>
        <taxon>Sar</taxon>
        <taxon>Alveolata</taxon>
        <taxon>Dinophyceae</taxon>
        <taxon>Gonyaulacales</taxon>
        <taxon>Pyrocystaceae</taxon>
        <taxon>Alexandrium</taxon>
    </lineage>
</organism>
<sequence>MLPHSIRTAAAERHDYQVQMIGKVMEVLISLEAARASVLREVEARFEAFPEEKATAKASHTASVERVVAASDFRMEKEAARKEAERCRDRHGRGSGGERGRGRGFRQVALAERALIGAREKVKSLDGEHASAEAEKIELEDLIRKHFEPLKAGAFTGMQWRQRDRCIIEVSEALEKLGAEESLRTAMANAFRRKTRDNTKFSHVSVKYGEEIITKRLATLEEEVDGYEDEKHRRDQALRHAAASLEAARRAQDKGATAARGEAEVAVAVLEPKGASSAALLKRARAELNEVQQCLARFRVLSAGPRRKELTEYAA</sequence>
<proteinExistence type="predicted"/>
<dbReference type="AlphaFoldDB" id="A0A7S1MT22"/>
<evidence type="ECO:0000256" key="1">
    <source>
        <dbReference type="SAM" id="Coils"/>
    </source>
</evidence>
<dbReference type="EMBL" id="HBGE01043668">
    <property type="protein sequence ID" value="CAD9139739.1"/>
    <property type="molecule type" value="Transcribed_RNA"/>
</dbReference>
<evidence type="ECO:0000313" key="3">
    <source>
        <dbReference type="EMBL" id="CAD9139739.1"/>
    </source>
</evidence>
<accession>A0A7S1MT22</accession>
<protein>
    <submittedName>
        <fullName evidence="3">Uncharacterized protein</fullName>
    </submittedName>
</protein>
<reference evidence="3" key="1">
    <citation type="submission" date="2021-01" db="EMBL/GenBank/DDBJ databases">
        <authorList>
            <person name="Corre E."/>
            <person name="Pelletier E."/>
            <person name="Niang G."/>
            <person name="Scheremetjew M."/>
            <person name="Finn R."/>
            <person name="Kale V."/>
            <person name="Holt S."/>
            <person name="Cochrane G."/>
            <person name="Meng A."/>
            <person name="Brown T."/>
            <person name="Cohen L."/>
        </authorList>
    </citation>
    <scope>NUCLEOTIDE SEQUENCE</scope>
    <source>
        <strain evidence="3">OF101</strain>
    </source>
</reference>
<keyword evidence="1" id="KW-0175">Coiled coil</keyword>
<feature type="coiled-coil region" evidence="1">
    <location>
        <begin position="115"/>
        <end position="142"/>
    </location>
</feature>
<evidence type="ECO:0000256" key="2">
    <source>
        <dbReference type="SAM" id="MobiDB-lite"/>
    </source>
</evidence>